<name>A0A7S1TVB8_9STRA</name>
<dbReference type="AlphaFoldDB" id="A0A7S1TVB8"/>
<feature type="domain" description="C2H2-type" evidence="2">
    <location>
        <begin position="52"/>
        <end position="73"/>
    </location>
</feature>
<dbReference type="PANTHER" id="PTHR21354">
    <property type="entry name" value="ZINC FINGER PROTEIN 511"/>
    <property type="match status" value="1"/>
</dbReference>
<feature type="region of interest" description="Disordered" evidence="1">
    <location>
        <begin position="154"/>
        <end position="181"/>
    </location>
</feature>
<protein>
    <recommendedName>
        <fullName evidence="2">C2H2-type domain-containing protein</fullName>
    </recommendedName>
</protein>
<dbReference type="InterPro" id="IPR013087">
    <property type="entry name" value="Znf_C2H2_type"/>
</dbReference>
<accession>A0A7S1TVB8</accession>
<feature type="domain" description="C2H2-type" evidence="2">
    <location>
        <begin position="115"/>
        <end position="138"/>
    </location>
</feature>
<proteinExistence type="predicted"/>
<evidence type="ECO:0000259" key="2">
    <source>
        <dbReference type="PROSITE" id="PS00028"/>
    </source>
</evidence>
<dbReference type="SMART" id="SM00355">
    <property type="entry name" value="ZnF_C2H2"/>
    <property type="match status" value="3"/>
</dbReference>
<evidence type="ECO:0000256" key="1">
    <source>
        <dbReference type="SAM" id="MobiDB-lite"/>
    </source>
</evidence>
<dbReference type="PROSITE" id="PS00028">
    <property type="entry name" value="ZINC_FINGER_C2H2_1"/>
    <property type="match status" value="3"/>
</dbReference>
<dbReference type="InterPro" id="IPR039258">
    <property type="entry name" value="ZNF511"/>
</dbReference>
<dbReference type="Gene3D" id="3.30.160.60">
    <property type="entry name" value="Classic Zinc Finger"/>
    <property type="match status" value="2"/>
</dbReference>
<dbReference type="PANTHER" id="PTHR21354:SF0">
    <property type="entry name" value="ZINC FINGER PROTEIN 511"/>
    <property type="match status" value="1"/>
</dbReference>
<gene>
    <name evidence="3" type="ORF">PPAR1163_LOCUS4563</name>
</gene>
<sequence>MAMAVPPPQKRRLKPDDPLFFSGNAARNVASKSTLLGAPAAPAADAPRRHVCERCTAAFASAWAMQLHHAAAHEAECAACGRALATPALLEQHVLERHDAYFAARVARGEKLFACVAPGCGRSFKSAHGRDSHMATVHRYPHDFAFHVLGGGGRGGKARHASPEKSGRFGKGPRPAAVGGGMDMDVAAEEVAAAPPPPRAVAAPVFIPRSVRRAGR</sequence>
<reference evidence="3" key="1">
    <citation type="submission" date="2021-01" db="EMBL/GenBank/DDBJ databases">
        <authorList>
            <person name="Corre E."/>
            <person name="Pelletier E."/>
            <person name="Niang G."/>
            <person name="Scheremetjew M."/>
            <person name="Finn R."/>
            <person name="Kale V."/>
            <person name="Holt S."/>
            <person name="Cochrane G."/>
            <person name="Meng A."/>
            <person name="Brown T."/>
            <person name="Cohen L."/>
        </authorList>
    </citation>
    <scope>NUCLEOTIDE SEQUENCE</scope>
    <source>
        <strain evidence="3">CCMP2877</strain>
    </source>
</reference>
<dbReference type="EMBL" id="HBGJ01007283">
    <property type="protein sequence ID" value="CAD9246211.1"/>
    <property type="molecule type" value="Transcribed_RNA"/>
</dbReference>
<evidence type="ECO:0000313" key="3">
    <source>
        <dbReference type="EMBL" id="CAD9246211.1"/>
    </source>
</evidence>
<feature type="domain" description="C2H2-type" evidence="2">
    <location>
        <begin position="77"/>
        <end position="98"/>
    </location>
</feature>
<organism evidence="3">
    <name type="scientific">Phaeomonas parva</name>
    <dbReference type="NCBI Taxonomy" id="124430"/>
    <lineage>
        <taxon>Eukaryota</taxon>
        <taxon>Sar</taxon>
        <taxon>Stramenopiles</taxon>
        <taxon>Ochrophyta</taxon>
        <taxon>Pinguiophyceae</taxon>
        <taxon>Pinguiochrysidales</taxon>
        <taxon>Pinguiochrysidaceae</taxon>
        <taxon>Phaeomonas</taxon>
    </lineage>
</organism>